<protein>
    <submittedName>
        <fullName evidence="6">Membrane-bound PQQ-dependent dehydrogenase, glucose/quinate/shikimate family</fullName>
        <ecNumber evidence="6">1.1.-.-</ecNumber>
    </submittedName>
</protein>
<feature type="transmembrane region" description="Helical" evidence="4">
    <location>
        <begin position="12"/>
        <end position="32"/>
    </location>
</feature>
<keyword evidence="7" id="KW-1185">Reference proteome</keyword>
<dbReference type="InterPro" id="IPR017511">
    <property type="entry name" value="PQQ_mDH"/>
</dbReference>
<comment type="cofactor">
    <cofactor evidence="1">
        <name>pyrroloquinoline quinone</name>
        <dbReference type="ChEBI" id="CHEBI:58442"/>
    </cofactor>
</comment>
<dbReference type="Proteomes" id="UP000325161">
    <property type="component" value="Chromosome"/>
</dbReference>
<keyword evidence="4" id="KW-1133">Transmembrane helix</keyword>
<proteinExistence type="inferred from homology"/>
<dbReference type="NCBIfam" id="TIGR03074">
    <property type="entry name" value="PQQ_membr_DH"/>
    <property type="match status" value="1"/>
</dbReference>
<comment type="similarity">
    <text evidence="2">Belongs to the bacterial PQQ dehydrogenase family.</text>
</comment>
<dbReference type="Pfam" id="PF01011">
    <property type="entry name" value="PQQ"/>
    <property type="match status" value="1"/>
</dbReference>
<dbReference type="CDD" id="cd10280">
    <property type="entry name" value="PQQ_mGDH"/>
    <property type="match status" value="1"/>
</dbReference>
<feature type="transmembrane region" description="Helical" evidence="4">
    <location>
        <begin position="125"/>
        <end position="146"/>
    </location>
</feature>
<dbReference type="EMBL" id="CP043046">
    <property type="protein sequence ID" value="QEI06910.1"/>
    <property type="molecule type" value="Genomic_DNA"/>
</dbReference>
<feature type="transmembrane region" description="Helical" evidence="4">
    <location>
        <begin position="44"/>
        <end position="63"/>
    </location>
</feature>
<keyword evidence="4" id="KW-0472">Membrane</keyword>
<evidence type="ECO:0000313" key="6">
    <source>
        <dbReference type="EMBL" id="QEI06910.1"/>
    </source>
</evidence>
<evidence type="ECO:0000256" key="3">
    <source>
        <dbReference type="ARBA" id="ARBA00023002"/>
    </source>
</evidence>
<dbReference type="GO" id="GO:0008876">
    <property type="term" value="F:quinoprotein glucose dehydrogenase activity"/>
    <property type="evidence" value="ECO:0007669"/>
    <property type="project" value="TreeGrafter"/>
</dbReference>
<dbReference type="SMART" id="SM00564">
    <property type="entry name" value="PQQ"/>
    <property type="match status" value="5"/>
</dbReference>
<evidence type="ECO:0000259" key="5">
    <source>
        <dbReference type="Pfam" id="PF01011"/>
    </source>
</evidence>
<reference evidence="6 7" key="1">
    <citation type="submission" date="2019-08" db="EMBL/GenBank/DDBJ databases">
        <title>Amphibian skin-associated Pigmentiphaga: genome sequence and occurrence across geography and hosts.</title>
        <authorList>
            <person name="Bletz M.C."/>
            <person name="Bunk B."/>
            <person name="Sproeer C."/>
            <person name="Biwer P."/>
            <person name="Reiter S."/>
            <person name="Rabemananjara F.C.E."/>
            <person name="Schulz S."/>
            <person name="Overmann J."/>
            <person name="Vences M."/>
        </authorList>
    </citation>
    <scope>NUCLEOTIDE SEQUENCE [LARGE SCALE GENOMIC DNA]</scope>
    <source>
        <strain evidence="6 7">Mada1488</strain>
    </source>
</reference>
<dbReference type="Gene3D" id="2.140.10.10">
    <property type="entry name" value="Quinoprotein alcohol dehydrogenase-like superfamily"/>
    <property type="match status" value="2"/>
</dbReference>
<dbReference type="GO" id="GO:0016020">
    <property type="term" value="C:membrane"/>
    <property type="evidence" value="ECO:0007669"/>
    <property type="project" value="InterPro"/>
</dbReference>
<dbReference type="InterPro" id="IPR002372">
    <property type="entry name" value="PQQ_rpt_dom"/>
</dbReference>
<dbReference type="AlphaFoldDB" id="A0A5C0B1B1"/>
<name>A0A5C0B1B1_9BURK</name>
<evidence type="ECO:0000256" key="4">
    <source>
        <dbReference type="SAM" id="Phobius"/>
    </source>
</evidence>
<feature type="domain" description="Pyrrolo-quinoline quinone repeat" evidence="5">
    <location>
        <begin position="188"/>
        <end position="792"/>
    </location>
</feature>
<dbReference type="InterPro" id="IPR018391">
    <property type="entry name" value="PQQ_b-propeller_rpt"/>
</dbReference>
<feature type="transmembrane region" description="Helical" evidence="4">
    <location>
        <begin position="68"/>
        <end position="88"/>
    </location>
</feature>
<keyword evidence="3 6" id="KW-0560">Oxidoreductase</keyword>
<dbReference type="OrthoDB" id="9794322at2"/>
<evidence type="ECO:0000256" key="2">
    <source>
        <dbReference type="ARBA" id="ARBA00008156"/>
    </source>
</evidence>
<keyword evidence="4" id="KW-0812">Transmembrane</keyword>
<accession>A0A5C0B1B1</accession>
<sequence length="819" mass="87926">MTLSSTKPGGIGRWLFALIALVVAAFGLGMLVLGGKLVVAGGTWYYAIAGAAFVVAGALLAALRRTGVLLFGVTGAATLIWATAEVGFDGWALIPRLAWLSLLGLMLFAFWPVARHGMRGFSKPVYLVSMGVLPLTMLGSIVVPLFNSPHVELASTKLARDRPAVAFSRLTVESPDGNVAANHDASNWTSYGGSNLSNKYSPSAQITPANVSQLEEAWHFHTGDLKPADAKFAYAFQNTPLKVKDTVYVCTPSQIVIALDAAKGTEKWRFDPQTSREAMSRIAASTCRGVAYFEAKMPVTECPTRIVWPMVDGRVGAIDAATGKLCTGFGTNGYLDLNDGTGNTFPGFVAPTSPPLIMRGTVIIGTGQVRDGTERDAPSGVVRGYDAITGAQRWAWDLGNPGVSTPPKAGEVYTRSTPNVWSLLAGDDELGLVYLPTGNPASDFYGADRTKLEDEYTAALVALDASTGEERWHFRTVNHDLWDFDLSPQPNLVDFPTAEGTRPAVVQATKSGQIYVLDRATGEPIMPVVEMPVPQGTDTPDWVAKTQPLSPGMPNTVGPPSKAMEVLDETAAWGITPFDQLICRIQFKQLRYDGPYTPPTLKGSLAYAGNHGGVNWGGVSIDPVRGLMLMNSNRLPYTEQLFTREKMDELGVVSIFRGKSQVSGYMPQKGSAYGARKEPWMSPLNTPCIAPPWGYMSATDLRTQEVIWSRPLGTGYDSGPLGVPSRVKLEMGTPNNSGSLATAGGMTFVGAALDQFLRGYNSETGELLWEVRLPAGAQANPMSYEIDGRQYIVAAVGGHQRMDTKLGDSVIAWALPKRN</sequence>
<evidence type="ECO:0000313" key="7">
    <source>
        <dbReference type="Proteomes" id="UP000325161"/>
    </source>
</evidence>
<feature type="transmembrane region" description="Helical" evidence="4">
    <location>
        <begin position="94"/>
        <end position="113"/>
    </location>
</feature>
<dbReference type="InterPro" id="IPR011047">
    <property type="entry name" value="Quinoprotein_ADH-like_sf"/>
</dbReference>
<dbReference type="EC" id="1.1.-.-" evidence="6"/>
<evidence type="ECO:0000256" key="1">
    <source>
        <dbReference type="ARBA" id="ARBA00001931"/>
    </source>
</evidence>
<gene>
    <name evidence="6" type="ORF">FXN63_14505</name>
</gene>
<dbReference type="PANTHER" id="PTHR32303">
    <property type="entry name" value="QUINOPROTEIN ALCOHOL DEHYDROGENASE (CYTOCHROME C)"/>
    <property type="match status" value="1"/>
</dbReference>
<organism evidence="6 7">
    <name type="scientific">Pigmentiphaga aceris</name>
    <dbReference type="NCBI Taxonomy" id="1940612"/>
    <lineage>
        <taxon>Bacteria</taxon>
        <taxon>Pseudomonadati</taxon>
        <taxon>Pseudomonadota</taxon>
        <taxon>Betaproteobacteria</taxon>
        <taxon>Burkholderiales</taxon>
        <taxon>Alcaligenaceae</taxon>
        <taxon>Pigmentiphaga</taxon>
    </lineage>
</organism>
<dbReference type="SUPFAM" id="SSF50998">
    <property type="entry name" value="Quinoprotein alcohol dehydrogenase-like"/>
    <property type="match status" value="1"/>
</dbReference>
<dbReference type="KEGG" id="pacr:FXN63_14505"/>
<dbReference type="GO" id="GO:0048038">
    <property type="term" value="F:quinone binding"/>
    <property type="evidence" value="ECO:0007669"/>
    <property type="project" value="InterPro"/>
</dbReference>
<dbReference type="RefSeq" id="WP_148815957.1">
    <property type="nucleotide sequence ID" value="NZ_CP043046.1"/>
</dbReference>
<dbReference type="PANTHER" id="PTHR32303:SF4">
    <property type="entry name" value="QUINOPROTEIN GLUCOSE DEHYDROGENASE"/>
    <property type="match status" value="1"/>
</dbReference>